<protein>
    <submittedName>
        <fullName evidence="1">Uncharacterized protein</fullName>
    </submittedName>
</protein>
<proteinExistence type="predicted"/>
<evidence type="ECO:0000313" key="2">
    <source>
        <dbReference type="Proteomes" id="UP000540698"/>
    </source>
</evidence>
<keyword evidence="2" id="KW-1185">Reference proteome</keyword>
<sequence length="311" mass="33741">MSALTGAPAPDDLPTCTALASWIVNGIHKQIAALNDPMDKGIAQIALAAHPDLHGKYIEERLKAFCNKRTFTKNQYYDRRRRVVREITAGLVASYHARNAKGATHVPADRGTSPVILRTGRVPNIFLAGYYRGSSLDPVATTLGATLAQQPVPVNVWSMASKAGLLTGYAMAAESKIMNTYTPERYTLFRRTGSRRRQPIYRYLGRTECLPGSLNEARLSILSRSDIAIAFAGDAGTAYELQLADQLGIPVVPFAATGGAAWDRWEADSAAIAKHDPTIAATYHDLANPDKTTSLHATVRMVTHLLLEPAS</sequence>
<dbReference type="Proteomes" id="UP000540698">
    <property type="component" value="Unassembled WGS sequence"/>
</dbReference>
<dbReference type="RefSeq" id="WP_157113921.1">
    <property type="nucleotide sequence ID" value="NZ_JAAXOS010000007.1"/>
</dbReference>
<organism evidence="1 2">
    <name type="scientific">Nocardia gamkensis</name>
    <dbReference type="NCBI Taxonomy" id="352869"/>
    <lineage>
        <taxon>Bacteria</taxon>
        <taxon>Bacillati</taxon>
        <taxon>Actinomycetota</taxon>
        <taxon>Actinomycetes</taxon>
        <taxon>Mycobacteriales</taxon>
        <taxon>Nocardiaceae</taxon>
        <taxon>Nocardia</taxon>
    </lineage>
</organism>
<evidence type="ECO:0000313" key="1">
    <source>
        <dbReference type="EMBL" id="NKY27776.1"/>
    </source>
</evidence>
<name>A0A7X6R3Z5_9NOCA</name>
<comment type="caution">
    <text evidence="1">The sequence shown here is derived from an EMBL/GenBank/DDBJ whole genome shotgun (WGS) entry which is preliminary data.</text>
</comment>
<accession>A0A7X6R3Z5</accession>
<dbReference type="AlphaFoldDB" id="A0A7X6R3Z5"/>
<gene>
    <name evidence="1" type="ORF">HGB38_16305</name>
</gene>
<dbReference type="EMBL" id="JAAXOS010000007">
    <property type="protein sequence ID" value="NKY27776.1"/>
    <property type="molecule type" value="Genomic_DNA"/>
</dbReference>
<reference evidence="1 2" key="1">
    <citation type="submission" date="2020-04" db="EMBL/GenBank/DDBJ databases">
        <title>MicrobeNet Type strains.</title>
        <authorList>
            <person name="Nicholson A.C."/>
        </authorList>
    </citation>
    <scope>NUCLEOTIDE SEQUENCE [LARGE SCALE GENOMIC DNA]</scope>
    <source>
        <strain evidence="1 2">DSM 44956</strain>
    </source>
</reference>